<gene>
    <name evidence="2" type="ORF">A4X13_0g7604</name>
</gene>
<feature type="domain" description="DUF6589" evidence="1">
    <location>
        <begin position="58"/>
        <end position="230"/>
    </location>
</feature>
<dbReference type="Pfam" id="PF20231">
    <property type="entry name" value="DUF6589"/>
    <property type="match status" value="1"/>
</dbReference>
<reference evidence="2" key="1">
    <citation type="submission" date="2016-04" db="EMBL/GenBank/DDBJ databases">
        <authorList>
            <person name="Nguyen H.D."/>
            <person name="Samba Siva P."/>
            <person name="Cullis J."/>
            <person name="Levesque C.A."/>
            <person name="Hambleton S."/>
        </authorList>
    </citation>
    <scope>NUCLEOTIDE SEQUENCE</scope>
    <source>
        <strain evidence="2">DAOMC 236416</strain>
    </source>
</reference>
<dbReference type="EMBL" id="LWDF02000988">
    <property type="protein sequence ID" value="KAE8241008.1"/>
    <property type="molecule type" value="Genomic_DNA"/>
</dbReference>
<dbReference type="AlphaFoldDB" id="A0A177TF88"/>
<accession>A0A177TF88</accession>
<evidence type="ECO:0000313" key="3">
    <source>
        <dbReference type="Proteomes" id="UP000077521"/>
    </source>
</evidence>
<comment type="caution">
    <text evidence="2">The sequence shown here is derived from an EMBL/GenBank/DDBJ whole genome shotgun (WGS) entry which is preliminary data.</text>
</comment>
<proteinExistence type="predicted"/>
<reference evidence="2" key="2">
    <citation type="journal article" date="2019" name="IMA Fungus">
        <title>Genome sequencing and comparison of five Tilletia species to identify candidate genes for the detection of regulated species infecting wheat.</title>
        <authorList>
            <person name="Nguyen H.D.T."/>
            <person name="Sultana T."/>
            <person name="Kesanakurti P."/>
            <person name="Hambleton S."/>
        </authorList>
    </citation>
    <scope>NUCLEOTIDE SEQUENCE</scope>
    <source>
        <strain evidence="2">DAOMC 236416</strain>
    </source>
</reference>
<organism evidence="2 3">
    <name type="scientific">Tilletia indica</name>
    <dbReference type="NCBI Taxonomy" id="43049"/>
    <lineage>
        <taxon>Eukaryota</taxon>
        <taxon>Fungi</taxon>
        <taxon>Dikarya</taxon>
        <taxon>Basidiomycota</taxon>
        <taxon>Ustilaginomycotina</taxon>
        <taxon>Exobasidiomycetes</taxon>
        <taxon>Tilletiales</taxon>
        <taxon>Tilletiaceae</taxon>
        <taxon>Tilletia</taxon>
    </lineage>
</organism>
<sequence length="263" mass="29635">MRRSQTRLTDYNTAAALTMRTIYTLPTSCKPSSFTKDSIRLIQTADRSAFAMKQIMPDSGFLERAAMIHIAEGLLQIAQPGSRQRTAIQQRLQQMREEHEGDVVEPEATSFVSLKLLRENEGTLEGIQAVLTETAKDLGMVKDGHAIDSLIVAGYLLSVRNTLAVQDAGKPEEEDTVHRWDYVWPISGPWHLLQSWLYLIFKTHFSATKAGKNSCLDRLSEILRRGRTALREDKPLLNEGWDFCQGVWAGILEAILEPHCIVK</sequence>
<dbReference type="InterPro" id="IPR046496">
    <property type="entry name" value="DUF6589"/>
</dbReference>
<name>A0A177TF88_9BASI</name>
<evidence type="ECO:0000313" key="2">
    <source>
        <dbReference type="EMBL" id="KAE8241008.1"/>
    </source>
</evidence>
<evidence type="ECO:0000259" key="1">
    <source>
        <dbReference type="Pfam" id="PF20231"/>
    </source>
</evidence>
<keyword evidence="3" id="KW-1185">Reference proteome</keyword>
<protein>
    <recommendedName>
        <fullName evidence="1">DUF6589 domain-containing protein</fullName>
    </recommendedName>
</protein>
<dbReference type="Proteomes" id="UP000077521">
    <property type="component" value="Unassembled WGS sequence"/>
</dbReference>